<evidence type="ECO:0000256" key="2">
    <source>
        <dbReference type="SAM" id="MobiDB-lite"/>
    </source>
</evidence>
<dbReference type="Proteomes" id="UP000295302">
    <property type="component" value="Unassembled WGS sequence"/>
</dbReference>
<dbReference type="GO" id="GO:0003677">
    <property type="term" value="F:DNA binding"/>
    <property type="evidence" value="ECO:0007669"/>
    <property type="project" value="UniProtKB-KW"/>
</dbReference>
<keyword evidence="4" id="KW-1185">Reference proteome</keyword>
<sequence length="245" mass="28099">MIVTGNPFKRCKCRAADGKDLESRCPKLRRKDGSWNPNHGTWYGKEELPARPDGKRHYLKLGGFATEAEVVERYQAIGRLLDIPDAGPEGHEARMEILAMVKAAHRKRAPMPDYEELHKKYRAGQPLQSMTFGEYWEQWVARRRRLKDIRESTLLGYVSHWETHIREVLAGVRLDRLFVPTVEAVFARIDEKNAALLAARDSDDPQVRAGVRGKRPTGPVTKRRSVPCWPTRSGSTWCRSTPRRC</sequence>
<organism evidence="3 4">
    <name type="scientific">Nonomuraea terrae</name>
    <dbReference type="NCBI Taxonomy" id="2530383"/>
    <lineage>
        <taxon>Bacteria</taxon>
        <taxon>Bacillati</taxon>
        <taxon>Actinomycetota</taxon>
        <taxon>Actinomycetes</taxon>
        <taxon>Streptosporangiales</taxon>
        <taxon>Streptosporangiaceae</taxon>
        <taxon>Nonomuraea</taxon>
    </lineage>
</organism>
<comment type="caution">
    <text evidence="3">The sequence shown here is derived from an EMBL/GenBank/DDBJ whole genome shotgun (WGS) entry which is preliminary data.</text>
</comment>
<evidence type="ECO:0000313" key="3">
    <source>
        <dbReference type="EMBL" id="TDD45398.1"/>
    </source>
</evidence>
<gene>
    <name evidence="3" type="ORF">E1286_24070</name>
</gene>
<feature type="compositionally biased region" description="Basic residues" evidence="2">
    <location>
        <begin position="211"/>
        <end position="225"/>
    </location>
</feature>
<dbReference type="OrthoDB" id="9805859at2"/>
<proteinExistence type="predicted"/>
<reference evidence="3 4" key="1">
    <citation type="submission" date="2019-03" db="EMBL/GenBank/DDBJ databases">
        <title>Draft genome sequences of novel Actinobacteria.</title>
        <authorList>
            <person name="Sahin N."/>
            <person name="Ay H."/>
            <person name="Saygin H."/>
        </authorList>
    </citation>
    <scope>NUCLEOTIDE SEQUENCE [LARGE SCALE GENOMIC DNA]</scope>
    <source>
        <strain evidence="3 4">CH32</strain>
    </source>
</reference>
<name>A0A4R4YKA5_9ACTN</name>
<dbReference type="AlphaFoldDB" id="A0A4R4YKA5"/>
<protein>
    <recommendedName>
        <fullName evidence="5">Core-binding (CB) domain-containing protein</fullName>
    </recommendedName>
</protein>
<feature type="region of interest" description="Disordered" evidence="2">
    <location>
        <begin position="205"/>
        <end position="226"/>
    </location>
</feature>
<accession>A0A4R4YKA5</accession>
<keyword evidence="1" id="KW-0238">DNA-binding</keyword>
<evidence type="ECO:0000256" key="1">
    <source>
        <dbReference type="ARBA" id="ARBA00023125"/>
    </source>
</evidence>
<dbReference type="Gene3D" id="1.10.150.130">
    <property type="match status" value="1"/>
</dbReference>
<dbReference type="InterPro" id="IPR010998">
    <property type="entry name" value="Integrase_recombinase_N"/>
</dbReference>
<dbReference type="RefSeq" id="WP_132615703.1">
    <property type="nucleotide sequence ID" value="NZ_SMKQ01000079.1"/>
</dbReference>
<evidence type="ECO:0008006" key="5">
    <source>
        <dbReference type="Google" id="ProtNLM"/>
    </source>
</evidence>
<dbReference type="EMBL" id="SMKQ01000079">
    <property type="protein sequence ID" value="TDD45398.1"/>
    <property type="molecule type" value="Genomic_DNA"/>
</dbReference>
<evidence type="ECO:0000313" key="4">
    <source>
        <dbReference type="Proteomes" id="UP000295302"/>
    </source>
</evidence>